<comment type="caution">
    <text evidence="1">The sequence shown here is derived from an EMBL/GenBank/DDBJ whole genome shotgun (WGS) entry which is preliminary data.</text>
</comment>
<evidence type="ECO:0000313" key="1">
    <source>
        <dbReference type="EMBL" id="RXI06012.1"/>
    </source>
</evidence>
<name>A0A498KK65_MALDO</name>
<evidence type="ECO:0008006" key="3">
    <source>
        <dbReference type="Google" id="ProtNLM"/>
    </source>
</evidence>
<dbReference type="AlphaFoldDB" id="A0A498KK65"/>
<accession>A0A498KK65</accession>
<dbReference type="Proteomes" id="UP000290289">
    <property type="component" value="Chromosome 2"/>
</dbReference>
<keyword evidence="2" id="KW-1185">Reference proteome</keyword>
<evidence type="ECO:0000313" key="2">
    <source>
        <dbReference type="Proteomes" id="UP000290289"/>
    </source>
</evidence>
<sequence length="96" mass="10977">MIEKALTRVMTEPFMNRPSIYSPLWESQVSIGGREAIPNLTVAVGNLTSLTELETSWCENLMYLPTVEAMQCLTKLHKLEIQRCPHLKERWTKDGA</sequence>
<organism evidence="1 2">
    <name type="scientific">Malus domestica</name>
    <name type="common">Apple</name>
    <name type="synonym">Pyrus malus</name>
    <dbReference type="NCBI Taxonomy" id="3750"/>
    <lineage>
        <taxon>Eukaryota</taxon>
        <taxon>Viridiplantae</taxon>
        <taxon>Streptophyta</taxon>
        <taxon>Embryophyta</taxon>
        <taxon>Tracheophyta</taxon>
        <taxon>Spermatophyta</taxon>
        <taxon>Magnoliopsida</taxon>
        <taxon>eudicotyledons</taxon>
        <taxon>Gunneridae</taxon>
        <taxon>Pentapetalae</taxon>
        <taxon>rosids</taxon>
        <taxon>fabids</taxon>
        <taxon>Rosales</taxon>
        <taxon>Rosaceae</taxon>
        <taxon>Amygdaloideae</taxon>
        <taxon>Maleae</taxon>
        <taxon>Malus</taxon>
    </lineage>
</organism>
<dbReference type="InterPro" id="IPR032675">
    <property type="entry name" value="LRR_dom_sf"/>
</dbReference>
<reference evidence="1 2" key="1">
    <citation type="submission" date="2018-10" db="EMBL/GenBank/DDBJ databases">
        <title>A high-quality apple genome assembly.</title>
        <authorList>
            <person name="Hu J."/>
        </authorList>
    </citation>
    <scope>NUCLEOTIDE SEQUENCE [LARGE SCALE GENOMIC DNA]</scope>
    <source>
        <strain evidence="2">cv. HFTH1</strain>
        <tissue evidence="1">Young leaf</tissue>
    </source>
</reference>
<proteinExistence type="predicted"/>
<gene>
    <name evidence="1" type="ORF">DVH24_018054</name>
</gene>
<protein>
    <recommendedName>
        <fullName evidence="3">NB-ARC domain-containing protein</fullName>
    </recommendedName>
</protein>
<dbReference type="Gene3D" id="3.80.10.10">
    <property type="entry name" value="Ribonuclease Inhibitor"/>
    <property type="match status" value="1"/>
</dbReference>
<dbReference type="EMBL" id="RDQH01000328">
    <property type="protein sequence ID" value="RXI06012.1"/>
    <property type="molecule type" value="Genomic_DNA"/>
</dbReference>
<dbReference type="SUPFAM" id="SSF52047">
    <property type="entry name" value="RNI-like"/>
    <property type="match status" value="1"/>
</dbReference>